<evidence type="ECO:0000313" key="1">
    <source>
        <dbReference type="EMBL" id="PQO37163.1"/>
    </source>
</evidence>
<dbReference type="EMBL" id="PUHY01000005">
    <property type="protein sequence ID" value="PQO37163.1"/>
    <property type="molecule type" value="Genomic_DNA"/>
</dbReference>
<dbReference type="Pfam" id="PF19895">
    <property type="entry name" value="DUF6368"/>
    <property type="match status" value="1"/>
</dbReference>
<sequence>MSNQPQDHQIQCEVVIDLAERLDGWIDFDCLEVPTSAGMHRIDWPSDSPSNWTTLATAEAARHWLRHPLFRMLK</sequence>
<protein>
    <submittedName>
        <fullName evidence="1">Uncharacterized protein</fullName>
    </submittedName>
</protein>
<comment type="caution">
    <text evidence="1">The sequence shown here is derived from an EMBL/GenBank/DDBJ whole genome shotgun (WGS) entry which is preliminary data.</text>
</comment>
<gene>
    <name evidence="1" type="ORF">C5Y83_04190</name>
</gene>
<dbReference type="OrthoDB" id="4169843at2"/>
<name>A0A2S8FYD6_9BACT</name>
<proteinExistence type="predicted"/>
<evidence type="ECO:0000313" key="2">
    <source>
        <dbReference type="Proteomes" id="UP000238322"/>
    </source>
</evidence>
<organism evidence="1 2">
    <name type="scientific">Blastopirellula marina</name>
    <dbReference type="NCBI Taxonomy" id="124"/>
    <lineage>
        <taxon>Bacteria</taxon>
        <taxon>Pseudomonadati</taxon>
        <taxon>Planctomycetota</taxon>
        <taxon>Planctomycetia</taxon>
        <taxon>Pirellulales</taxon>
        <taxon>Pirellulaceae</taxon>
        <taxon>Blastopirellula</taxon>
    </lineage>
</organism>
<reference evidence="1 2" key="1">
    <citation type="submission" date="2018-02" db="EMBL/GenBank/DDBJ databases">
        <title>Comparative genomes isolates from brazilian mangrove.</title>
        <authorList>
            <person name="Araujo J.E."/>
            <person name="Taketani R.G."/>
            <person name="Silva M.C.P."/>
            <person name="Loureco M.V."/>
            <person name="Andreote F.D."/>
        </authorList>
    </citation>
    <scope>NUCLEOTIDE SEQUENCE [LARGE SCALE GENOMIC DNA]</scope>
    <source>
        <strain evidence="1 2">Hex-1 MGV</strain>
    </source>
</reference>
<dbReference type="AlphaFoldDB" id="A0A2S8FYD6"/>
<accession>A0A2S8FYD6</accession>
<dbReference type="Proteomes" id="UP000238322">
    <property type="component" value="Unassembled WGS sequence"/>
</dbReference>
<dbReference type="InterPro" id="IPR045948">
    <property type="entry name" value="DUF6368"/>
</dbReference>